<feature type="compositionally biased region" description="Polar residues" evidence="1">
    <location>
        <begin position="21"/>
        <end position="32"/>
    </location>
</feature>
<dbReference type="Proteomes" id="UP001159405">
    <property type="component" value="Unassembled WGS sequence"/>
</dbReference>
<keyword evidence="3" id="KW-1185">Reference proteome</keyword>
<evidence type="ECO:0000256" key="1">
    <source>
        <dbReference type="SAM" id="MobiDB-lite"/>
    </source>
</evidence>
<dbReference type="EMBL" id="CALNXK010000017">
    <property type="protein sequence ID" value="CAH3105225.1"/>
    <property type="molecule type" value="Genomic_DNA"/>
</dbReference>
<gene>
    <name evidence="2" type="ORF">PLOB_00012408</name>
</gene>
<sequence>QDEEDILEADDERSSCESEENQAQQIETQTKFQDLPEFKHLPVNEDKKGSLKPGDARSFESRDPQEQVGTHIL</sequence>
<feature type="compositionally biased region" description="Basic and acidic residues" evidence="1">
    <location>
        <begin position="34"/>
        <end position="65"/>
    </location>
</feature>
<protein>
    <recommendedName>
        <fullName evidence="4">Invected</fullName>
    </recommendedName>
</protein>
<feature type="compositionally biased region" description="Acidic residues" evidence="1">
    <location>
        <begin position="1"/>
        <end position="11"/>
    </location>
</feature>
<accession>A0ABN8NDG1</accession>
<name>A0ABN8NDG1_9CNID</name>
<feature type="region of interest" description="Disordered" evidence="1">
    <location>
        <begin position="1"/>
        <end position="73"/>
    </location>
</feature>
<evidence type="ECO:0000313" key="2">
    <source>
        <dbReference type="EMBL" id="CAH3105225.1"/>
    </source>
</evidence>
<proteinExistence type="predicted"/>
<comment type="caution">
    <text evidence="2">The sequence shown here is derived from an EMBL/GenBank/DDBJ whole genome shotgun (WGS) entry which is preliminary data.</text>
</comment>
<evidence type="ECO:0008006" key="4">
    <source>
        <dbReference type="Google" id="ProtNLM"/>
    </source>
</evidence>
<reference evidence="2 3" key="1">
    <citation type="submission" date="2022-05" db="EMBL/GenBank/DDBJ databases">
        <authorList>
            <consortium name="Genoscope - CEA"/>
            <person name="William W."/>
        </authorList>
    </citation>
    <scope>NUCLEOTIDE SEQUENCE [LARGE SCALE GENOMIC DNA]</scope>
</reference>
<evidence type="ECO:0000313" key="3">
    <source>
        <dbReference type="Proteomes" id="UP001159405"/>
    </source>
</evidence>
<organism evidence="2 3">
    <name type="scientific">Porites lobata</name>
    <dbReference type="NCBI Taxonomy" id="104759"/>
    <lineage>
        <taxon>Eukaryota</taxon>
        <taxon>Metazoa</taxon>
        <taxon>Cnidaria</taxon>
        <taxon>Anthozoa</taxon>
        <taxon>Hexacorallia</taxon>
        <taxon>Scleractinia</taxon>
        <taxon>Fungiina</taxon>
        <taxon>Poritidae</taxon>
        <taxon>Porites</taxon>
    </lineage>
</organism>
<feature type="non-terminal residue" evidence="2">
    <location>
        <position position="1"/>
    </location>
</feature>